<dbReference type="AlphaFoldDB" id="A0A9E7GKW2"/>
<protein>
    <submittedName>
        <fullName evidence="2">Uncharacterized protein</fullName>
    </submittedName>
</protein>
<organism evidence="2 3">
    <name type="scientific">Musa troglodytarum</name>
    <name type="common">fe'i banana</name>
    <dbReference type="NCBI Taxonomy" id="320322"/>
    <lineage>
        <taxon>Eukaryota</taxon>
        <taxon>Viridiplantae</taxon>
        <taxon>Streptophyta</taxon>
        <taxon>Embryophyta</taxon>
        <taxon>Tracheophyta</taxon>
        <taxon>Spermatophyta</taxon>
        <taxon>Magnoliopsida</taxon>
        <taxon>Liliopsida</taxon>
        <taxon>Zingiberales</taxon>
        <taxon>Musaceae</taxon>
        <taxon>Musa</taxon>
    </lineage>
</organism>
<gene>
    <name evidence="2" type="ORF">MUK42_03605</name>
</gene>
<dbReference type="Proteomes" id="UP001055439">
    <property type="component" value="Chromosome 7"/>
</dbReference>
<feature type="compositionally biased region" description="Basic and acidic residues" evidence="1">
    <location>
        <begin position="21"/>
        <end position="45"/>
    </location>
</feature>
<dbReference type="EMBL" id="CP097509">
    <property type="protein sequence ID" value="URE16560.1"/>
    <property type="molecule type" value="Genomic_DNA"/>
</dbReference>
<dbReference type="OrthoDB" id="5839at2759"/>
<evidence type="ECO:0000256" key="1">
    <source>
        <dbReference type="SAM" id="MobiDB-lite"/>
    </source>
</evidence>
<reference evidence="2" key="1">
    <citation type="submission" date="2022-05" db="EMBL/GenBank/DDBJ databases">
        <title>The Musa troglodytarum L. genome provides insights into the mechanism of non-climacteric behaviour and enrichment of carotenoids.</title>
        <authorList>
            <person name="Wang J."/>
        </authorList>
    </citation>
    <scope>NUCLEOTIDE SEQUENCE</scope>
    <source>
        <tissue evidence="2">Leaf</tissue>
    </source>
</reference>
<name>A0A9E7GKW2_9LILI</name>
<evidence type="ECO:0000313" key="3">
    <source>
        <dbReference type="Proteomes" id="UP001055439"/>
    </source>
</evidence>
<keyword evidence="3" id="KW-1185">Reference proteome</keyword>
<evidence type="ECO:0000313" key="2">
    <source>
        <dbReference type="EMBL" id="URE16560.1"/>
    </source>
</evidence>
<sequence>MILACQSNGSLFLCFLPETSNPDREKGETQAWERERERREGKSEWTWEEEEERDPPPWDRQPGRIPASGRRGAGGSVRSQPLVGYFPPPLAISLASPDSFISA</sequence>
<proteinExistence type="predicted"/>
<accession>A0A9E7GKW2</accession>
<feature type="region of interest" description="Disordered" evidence="1">
    <location>
        <begin position="16"/>
        <end position="82"/>
    </location>
</feature>